<feature type="region of interest" description="Disordered" evidence="2">
    <location>
        <begin position="313"/>
        <end position="354"/>
    </location>
</feature>
<dbReference type="PROSITE" id="PS50102">
    <property type="entry name" value="RRM"/>
    <property type="match status" value="1"/>
</dbReference>
<feature type="region of interest" description="Disordered" evidence="2">
    <location>
        <begin position="407"/>
        <end position="440"/>
    </location>
</feature>
<dbReference type="Pfam" id="PF00076">
    <property type="entry name" value="RRM_1"/>
    <property type="match status" value="1"/>
</dbReference>
<dbReference type="PANTHER" id="PTHR34427">
    <property type="entry name" value="DUF4283 DOMAIN PROTEIN"/>
    <property type="match status" value="1"/>
</dbReference>
<name>A0AAE0B278_9ROSI</name>
<protein>
    <recommendedName>
        <fullName evidence="3">RRM domain-containing protein</fullName>
    </recommendedName>
</protein>
<dbReference type="SMART" id="SM00360">
    <property type="entry name" value="RRM"/>
    <property type="match status" value="1"/>
</dbReference>
<accession>A0AAE0B278</accession>
<evidence type="ECO:0000256" key="1">
    <source>
        <dbReference type="PROSITE-ProRule" id="PRU00176"/>
    </source>
</evidence>
<sequence length="440" mass="50984">MERTIENMRERELEREKERESLAVLLQDNLNPKVDSACLWGIFKPHGQVRDVFLSSVSKSRRSAFAFIRFETEEEAGRVAKRVDGMHVYGWPISAKLASYGWNKRRTSGRRHGDRKEDGVFLKKRENRGSFRQEVVHHHRQQRSFSEVVKGSHVRAEGERRRRTTYVEDKMVLWSFDSELDCVGFIRNRFFWADSFESMRESSSGIVSCHQLSWIEISGVPLGCWHESLFMKIGGICGEALMVDDITRKRQRLDKGRVLVMVSKGSYCPENIERRKERILHSLKLETEYDVSSSSQESDVGCNRWTEKGIHKGECSTRGISSPSRKNGPDQEDNERNGWDQWVLENGPKSISDGFEGETLVKETEMGQFWIEIGPNQNPSMSEKTNTISENDQLNKHIARIGEREEMLTNSAQVEEEDAETDMPKRRKGKKGFFHRRNMV</sequence>
<keyword evidence="1" id="KW-0694">RNA-binding</keyword>
<dbReference type="Gene3D" id="3.30.70.330">
    <property type="match status" value="1"/>
</dbReference>
<dbReference type="CDD" id="cd00590">
    <property type="entry name" value="RRM_SF"/>
    <property type="match status" value="1"/>
</dbReference>
<comment type="caution">
    <text evidence="4">The sequence shown here is derived from an EMBL/GenBank/DDBJ whole genome shotgun (WGS) entry which is preliminary data.</text>
</comment>
<dbReference type="InterPro" id="IPR012677">
    <property type="entry name" value="Nucleotide-bd_a/b_plait_sf"/>
</dbReference>
<reference evidence="4" key="1">
    <citation type="journal article" date="2023" name="Plant J.">
        <title>Genome sequences and population genomics provide insights into the demographic history, inbreeding, and mutation load of two 'living fossil' tree species of Dipteronia.</title>
        <authorList>
            <person name="Feng Y."/>
            <person name="Comes H.P."/>
            <person name="Chen J."/>
            <person name="Zhu S."/>
            <person name="Lu R."/>
            <person name="Zhang X."/>
            <person name="Li P."/>
            <person name="Qiu J."/>
            <person name="Olsen K.M."/>
            <person name="Qiu Y."/>
        </authorList>
    </citation>
    <scope>NUCLEOTIDE SEQUENCE</scope>
    <source>
        <strain evidence="4">NBL</strain>
    </source>
</reference>
<organism evidence="4 5">
    <name type="scientific">Dipteronia sinensis</name>
    <dbReference type="NCBI Taxonomy" id="43782"/>
    <lineage>
        <taxon>Eukaryota</taxon>
        <taxon>Viridiplantae</taxon>
        <taxon>Streptophyta</taxon>
        <taxon>Embryophyta</taxon>
        <taxon>Tracheophyta</taxon>
        <taxon>Spermatophyta</taxon>
        <taxon>Magnoliopsida</taxon>
        <taxon>eudicotyledons</taxon>
        <taxon>Gunneridae</taxon>
        <taxon>Pentapetalae</taxon>
        <taxon>rosids</taxon>
        <taxon>malvids</taxon>
        <taxon>Sapindales</taxon>
        <taxon>Sapindaceae</taxon>
        <taxon>Hippocastanoideae</taxon>
        <taxon>Acereae</taxon>
        <taxon>Dipteronia</taxon>
    </lineage>
</organism>
<evidence type="ECO:0000259" key="3">
    <source>
        <dbReference type="PROSITE" id="PS50102"/>
    </source>
</evidence>
<dbReference type="PANTHER" id="PTHR34427:SF5">
    <property type="entry name" value="DUF4283 DOMAIN-CONTAINING PROTEIN"/>
    <property type="match status" value="1"/>
</dbReference>
<dbReference type="EMBL" id="JANJYJ010000002">
    <property type="protein sequence ID" value="KAK3227970.1"/>
    <property type="molecule type" value="Genomic_DNA"/>
</dbReference>
<evidence type="ECO:0000313" key="4">
    <source>
        <dbReference type="EMBL" id="KAK3227970.1"/>
    </source>
</evidence>
<evidence type="ECO:0000256" key="2">
    <source>
        <dbReference type="SAM" id="MobiDB-lite"/>
    </source>
</evidence>
<dbReference type="AlphaFoldDB" id="A0AAE0B278"/>
<evidence type="ECO:0000313" key="5">
    <source>
        <dbReference type="Proteomes" id="UP001281410"/>
    </source>
</evidence>
<feature type="compositionally biased region" description="Basic residues" evidence="2">
    <location>
        <begin position="425"/>
        <end position="440"/>
    </location>
</feature>
<feature type="domain" description="RRM" evidence="3">
    <location>
        <begin position="23"/>
        <end position="100"/>
    </location>
</feature>
<dbReference type="SUPFAM" id="SSF54928">
    <property type="entry name" value="RNA-binding domain, RBD"/>
    <property type="match status" value="1"/>
</dbReference>
<proteinExistence type="predicted"/>
<dbReference type="InterPro" id="IPR000504">
    <property type="entry name" value="RRM_dom"/>
</dbReference>
<dbReference type="InterPro" id="IPR035979">
    <property type="entry name" value="RBD_domain_sf"/>
</dbReference>
<dbReference type="Proteomes" id="UP001281410">
    <property type="component" value="Unassembled WGS sequence"/>
</dbReference>
<gene>
    <name evidence="4" type="ORF">Dsin_007832</name>
</gene>
<keyword evidence="5" id="KW-1185">Reference proteome</keyword>
<dbReference type="GO" id="GO:0003723">
    <property type="term" value="F:RNA binding"/>
    <property type="evidence" value="ECO:0007669"/>
    <property type="project" value="UniProtKB-UniRule"/>
</dbReference>